<name>A0ACA9P421_9GLOM</name>
<dbReference type="EMBL" id="CAJVQC010018002">
    <property type="protein sequence ID" value="CAG8689876.1"/>
    <property type="molecule type" value="Genomic_DNA"/>
</dbReference>
<sequence length="157" mass="18404">RKQEEKLEEIIQLRQDGIAVILSAIKLKMKELLRTKFKYKYLNALETFEASNNNFYNFIKKSQHINNYELSSIANMDKMPIYFDIVNTLTVDHPSAKTIVEAWNDIPVDMVINLFKKYGIPNSIEELKEQVIVLAEDIENFLIPIVYVENLENLLKH</sequence>
<keyword evidence="2" id="KW-1185">Reference proteome</keyword>
<gene>
    <name evidence="1" type="ORF">RPERSI_LOCUS9488</name>
</gene>
<dbReference type="Proteomes" id="UP000789920">
    <property type="component" value="Unassembled WGS sequence"/>
</dbReference>
<evidence type="ECO:0000313" key="2">
    <source>
        <dbReference type="Proteomes" id="UP000789920"/>
    </source>
</evidence>
<comment type="caution">
    <text evidence="1">The sequence shown here is derived from an EMBL/GenBank/DDBJ whole genome shotgun (WGS) entry which is preliminary data.</text>
</comment>
<evidence type="ECO:0000313" key="1">
    <source>
        <dbReference type="EMBL" id="CAG8689876.1"/>
    </source>
</evidence>
<accession>A0ACA9P421</accession>
<feature type="non-terminal residue" evidence="1">
    <location>
        <position position="157"/>
    </location>
</feature>
<feature type="non-terminal residue" evidence="1">
    <location>
        <position position="1"/>
    </location>
</feature>
<protein>
    <submittedName>
        <fullName evidence="1">28366_t:CDS:1</fullName>
    </submittedName>
</protein>
<proteinExistence type="predicted"/>
<organism evidence="1 2">
    <name type="scientific">Racocetra persica</name>
    <dbReference type="NCBI Taxonomy" id="160502"/>
    <lineage>
        <taxon>Eukaryota</taxon>
        <taxon>Fungi</taxon>
        <taxon>Fungi incertae sedis</taxon>
        <taxon>Mucoromycota</taxon>
        <taxon>Glomeromycotina</taxon>
        <taxon>Glomeromycetes</taxon>
        <taxon>Diversisporales</taxon>
        <taxon>Gigasporaceae</taxon>
        <taxon>Racocetra</taxon>
    </lineage>
</organism>
<reference evidence="1" key="1">
    <citation type="submission" date="2021-06" db="EMBL/GenBank/DDBJ databases">
        <authorList>
            <person name="Kallberg Y."/>
            <person name="Tangrot J."/>
            <person name="Rosling A."/>
        </authorList>
    </citation>
    <scope>NUCLEOTIDE SEQUENCE</scope>
    <source>
        <strain evidence="1">MA461A</strain>
    </source>
</reference>